<reference evidence="2 3" key="1">
    <citation type="submission" date="2024-11" db="EMBL/GenBank/DDBJ databases">
        <title>A near-complete genome assembly of Cinchona calisaya.</title>
        <authorList>
            <person name="Lian D.C."/>
            <person name="Zhao X.W."/>
            <person name="Wei L."/>
        </authorList>
    </citation>
    <scope>NUCLEOTIDE SEQUENCE [LARGE SCALE GENOMIC DNA]</scope>
    <source>
        <tissue evidence="2">Nenye</tissue>
    </source>
</reference>
<dbReference type="Proteomes" id="UP001630127">
    <property type="component" value="Unassembled WGS sequence"/>
</dbReference>
<evidence type="ECO:0000313" key="3">
    <source>
        <dbReference type="Proteomes" id="UP001630127"/>
    </source>
</evidence>
<proteinExistence type="predicted"/>
<dbReference type="AlphaFoldDB" id="A0ABD2Y2Y1"/>
<dbReference type="EMBL" id="JBJUIK010000016">
    <property type="protein sequence ID" value="KAL3500155.1"/>
    <property type="molecule type" value="Genomic_DNA"/>
</dbReference>
<sequence>MRGTMVKLNNMNRWIEFKYEKCLDCCFRYGIIGHIERNCSKGKDSVAREQSNQFGVCLKANKVRSPQISIGMKHADEVTILTKDTPNRSKKTTMSFEGGAGVGKIGRTRSGR</sequence>
<name>A0ABD2Y2Y1_9GENT</name>
<organism evidence="2 3">
    <name type="scientific">Cinchona calisaya</name>
    <dbReference type="NCBI Taxonomy" id="153742"/>
    <lineage>
        <taxon>Eukaryota</taxon>
        <taxon>Viridiplantae</taxon>
        <taxon>Streptophyta</taxon>
        <taxon>Embryophyta</taxon>
        <taxon>Tracheophyta</taxon>
        <taxon>Spermatophyta</taxon>
        <taxon>Magnoliopsida</taxon>
        <taxon>eudicotyledons</taxon>
        <taxon>Gunneridae</taxon>
        <taxon>Pentapetalae</taxon>
        <taxon>asterids</taxon>
        <taxon>lamiids</taxon>
        <taxon>Gentianales</taxon>
        <taxon>Rubiaceae</taxon>
        <taxon>Cinchonoideae</taxon>
        <taxon>Cinchoneae</taxon>
        <taxon>Cinchona</taxon>
    </lineage>
</organism>
<accession>A0ABD2Y2Y1</accession>
<protein>
    <recommendedName>
        <fullName evidence="4">CCHC-type domain-containing protein</fullName>
    </recommendedName>
</protein>
<evidence type="ECO:0008006" key="4">
    <source>
        <dbReference type="Google" id="ProtNLM"/>
    </source>
</evidence>
<keyword evidence="3" id="KW-1185">Reference proteome</keyword>
<evidence type="ECO:0000313" key="2">
    <source>
        <dbReference type="EMBL" id="KAL3500155.1"/>
    </source>
</evidence>
<comment type="caution">
    <text evidence="2">The sequence shown here is derived from an EMBL/GenBank/DDBJ whole genome shotgun (WGS) entry which is preliminary data.</text>
</comment>
<evidence type="ECO:0000256" key="1">
    <source>
        <dbReference type="SAM" id="MobiDB-lite"/>
    </source>
</evidence>
<feature type="region of interest" description="Disordered" evidence="1">
    <location>
        <begin position="81"/>
        <end position="112"/>
    </location>
</feature>
<gene>
    <name evidence="2" type="ORF">ACH5RR_039248</name>
</gene>